<gene>
    <name evidence="1" type="ORF">NM961_17280</name>
</gene>
<organism evidence="1 2">
    <name type="scientific">Tahibacter harae</name>
    <dbReference type="NCBI Taxonomy" id="2963937"/>
    <lineage>
        <taxon>Bacteria</taxon>
        <taxon>Pseudomonadati</taxon>
        <taxon>Pseudomonadota</taxon>
        <taxon>Gammaproteobacteria</taxon>
        <taxon>Lysobacterales</taxon>
        <taxon>Rhodanobacteraceae</taxon>
        <taxon>Tahibacter</taxon>
    </lineage>
</organism>
<evidence type="ECO:0000313" key="2">
    <source>
        <dbReference type="Proteomes" id="UP001165498"/>
    </source>
</evidence>
<dbReference type="EMBL" id="JANFQO010000017">
    <property type="protein sequence ID" value="MCQ4166474.1"/>
    <property type="molecule type" value="Genomic_DNA"/>
</dbReference>
<accession>A0ABT1QW10</accession>
<keyword evidence="2" id="KW-1185">Reference proteome</keyword>
<reference evidence="1" key="1">
    <citation type="submission" date="2022-07" db="EMBL/GenBank/DDBJ databases">
        <title>Tahibacter sp., a new gammaproteobacterium isolated from the silt sample collected at pig farm.</title>
        <authorList>
            <person name="Chen H."/>
        </authorList>
    </citation>
    <scope>NUCLEOTIDE SEQUENCE</scope>
    <source>
        <strain evidence="1">P2K</strain>
    </source>
</reference>
<dbReference type="RefSeq" id="WP_255915659.1">
    <property type="nucleotide sequence ID" value="NZ_JANFQO010000017.1"/>
</dbReference>
<evidence type="ECO:0000313" key="1">
    <source>
        <dbReference type="EMBL" id="MCQ4166474.1"/>
    </source>
</evidence>
<protein>
    <submittedName>
        <fullName evidence="1">Uncharacterized protein</fullName>
    </submittedName>
</protein>
<sequence length="67" mass="7095">MLFLAGPNGKFPCSTTSDGYTSGNYQPVAGIGWIDCADPPGDPQLVCAVGGFLHLYRARHTRQHCGA</sequence>
<comment type="caution">
    <text evidence="1">The sequence shown here is derived from an EMBL/GenBank/DDBJ whole genome shotgun (WGS) entry which is preliminary data.</text>
</comment>
<dbReference type="Proteomes" id="UP001165498">
    <property type="component" value="Unassembled WGS sequence"/>
</dbReference>
<name>A0ABT1QW10_9GAMM</name>
<proteinExistence type="predicted"/>